<dbReference type="OrthoDB" id="9812205at2"/>
<protein>
    <recommendedName>
        <fullName evidence="3">Trm112p-like protein</fullName>
    </recommendedName>
</protein>
<dbReference type="Pfam" id="PF03966">
    <property type="entry name" value="Trm112p"/>
    <property type="match status" value="1"/>
</dbReference>
<organism evidence="1 2">
    <name type="scientific">Novipirellula artificiosorum</name>
    <dbReference type="NCBI Taxonomy" id="2528016"/>
    <lineage>
        <taxon>Bacteria</taxon>
        <taxon>Pseudomonadati</taxon>
        <taxon>Planctomycetota</taxon>
        <taxon>Planctomycetia</taxon>
        <taxon>Pirellulales</taxon>
        <taxon>Pirellulaceae</taxon>
        <taxon>Novipirellula</taxon>
    </lineage>
</organism>
<accession>A0A5C6E1N6</accession>
<dbReference type="EMBL" id="SJPV01000002">
    <property type="protein sequence ID" value="TWU41049.1"/>
    <property type="molecule type" value="Genomic_DNA"/>
</dbReference>
<gene>
    <name evidence="1" type="ORF">Poly41_18860</name>
</gene>
<evidence type="ECO:0008006" key="3">
    <source>
        <dbReference type="Google" id="ProtNLM"/>
    </source>
</evidence>
<keyword evidence="2" id="KW-1185">Reference proteome</keyword>
<reference evidence="1 2" key="1">
    <citation type="submission" date="2019-02" db="EMBL/GenBank/DDBJ databases">
        <title>Deep-cultivation of Planctomycetes and their phenomic and genomic characterization uncovers novel biology.</title>
        <authorList>
            <person name="Wiegand S."/>
            <person name="Jogler M."/>
            <person name="Boedeker C."/>
            <person name="Pinto D."/>
            <person name="Vollmers J."/>
            <person name="Rivas-Marin E."/>
            <person name="Kohn T."/>
            <person name="Peeters S.H."/>
            <person name="Heuer A."/>
            <person name="Rast P."/>
            <person name="Oberbeckmann S."/>
            <person name="Bunk B."/>
            <person name="Jeske O."/>
            <person name="Meyerdierks A."/>
            <person name="Storesund J.E."/>
            <person name="Kallscheuer N."/>
            <person name="Luecker S."/>
            <person name="Lage O.M."/>
            <person name="Pohl T."/>
            <person name="Merkel B.J."/>
            <person name="Hornburger P."/>
            <person name="Mueller R.-W."/>
            <person name="Bruemmer F."/>
            <person name="Labrenz M."/>
            <person name="Spormann A.M."/>
            <person name="Op Den Camp H."/>
            <person name="Overmann J."/>
            <person name="Amann R."/>
            <person name="Jetten M.S.M."/>
            <person name="Mascher T."/>
            <person name="Medema M.H."/>
            <person name="Devos D.P."/>
            <person name="Kaster A.-K."/>
            <person name="Ovreas L."/>
            <person name="Rohde M."/>
            <person name="Galperin M.Y."/>
            <person name="Jogler C."/>
        </authorList>
    </citation>
    <scope>NUCLEOTIDE SEQUENCE [LARGE SCALE GENOMIC DNA]</scope>
    <source>
        <strain evidence="1 2">Poly41</strain>
    </source>
</reference>
<dbReference type="Proteomes" id="UP000319143">
    <property type="component" value="Unassembled WGS sequence"/>
</dbReference>
<proteinExistence type="predicted"/>
<dbReference type="InterPro" id="IPR005651">
    <property type="entry name" value="Trm112-like"/>
</dbReference>
<sequence length="82" mass="8935">MIDPTLLAILRCPLTGQPLHEAENSLINRINEEIGKGEIRDALDQRITVPIDSGLRIDGGKTVYPIRAGIVCMVADEAIVLE</sequence>
<dbReference type="SUPFAM" id="SSF158997">
    <property type="entry name" value="Trm112p-like"/>
    <property type="match status" value="1"/>
</dbReference>
<evidence type="ECO:0000313" key="1">
    <source>
        <dbReference type="EMBL" id="TWU41049.1"/>
    </source>
</evidence>
<comment type="caution">
    <text evidence="1">The sequence shown here is derived from an EMBL/GenBank/DDBJ whole genome shotgun (WGS) entry which is preliminary data.</text>
</comment>
<dbReference type="RefSeq" id="WP_146525547.1">
    <property type="nucleotide sequence ID" value="NZ_SJPV01000002.1"/>
</dbReference>
<dbReference type="Gene3D" id="2.20.25.10">
    <property type="match status" value="1"/>
</dbReference>
<dbReference type="AlphaFoldDB" id="A0A5C6E1N6"/>
<name>A0A5C6E1N6_9BACT</name>
<evidence type="ECO:0000313" key="2">
    <source>
        <dbReference type="Proteomes" id="UP000319143"/>
    </source>
</evidence>